<keyword evidence="5 7" id="KW-1133">Transmembrane helix</keyword>
<dbReference type="EMBL" id="SDPQ02000004">
    <property type="protein sequence ID" value="KAA1394410.1"/>
    <property type="molecule type" value="Genomic_DNA"/>
</dbReference>
<keyword evidence="4 7" id="KW-0812">Transmembrane</keyword>
<evidence type="ECO:0000313" key="10">
    <source>
        <dbReference type="Proteomes" id="UP000380867"/>
    </source>
</evidence>
<comment type="subcellular location">
    <subcellularLocation>
        <location evidence="1 7">Cell membrane</location>
        <topology evidence="1 7">Multi-pass membrane protein</topology>
    </subcellularLocation>
</comment>
<comment type="similarity">
    <text evidence="2 7">Belongs to the DedA family.</text>
</comment>
<dbReference type="PANTHER" id="PTHR30353">
    <property type="entry name" value="INNER MEMBRANE PROTEIN DEDA-RELATED"/>
    <property type="match status" value="1"/>
</dbReference>
<evidence type="ECO:0000256" key="4">
    <source>
        <dbReference type="ARBA" id="ARBA00022692"/>
    </source>
</evidence>
<comment type="caution">
    <text evidence="7">Lacks conserved residue(s) required for the propagation of feature annotation.</text>
</comment>
<dbReference type="PANTHER" id="PTHR30353:SF0">
    <property type="entry name" value="TRANSMEMBRANE PROTEIN"/>
    <property type="match status" value="1"/>
</dbReference>
<organism evidence="9 10">
    <name type="scientific">Aeromicrobium ginsengisoli</name>
    <dbReference type="NCBI Taxonomy" id="363867"/>
    <lineage>
        <taxon>Bacteria</taxon>
        <taxon>Bacillati</taxon>
        <taxon>Actinomycetota</taxon>
        <taxon>Actinomycetes</taxon>
        <taxon>Propionibacteriales</taxon>
        <taxon>Nocardioidaceae</taxon>
        <taxon>Aeromicrobium</taxon>
    </lineage>
</organism>
<gene>
    <name evidence="9" type="ORF">ESP70_019650</name>
</gene>
<sequence length="221" mass="22817">MTAIALTLALGFGLAFAESGLGLGIVLPGETAIVVLAATMGSPAEMVALGIVVMLGATCGDHVGYLLGRHYGDSLRETKAVKRLGVRHYDRATDLLRRRGGLAVFATRLVPIVRTLTPAAAGASGLEYRRFAPASLAGSATWSAAYVGGGSTVAAVTAMTTDAFGRATWLLLVLLALALIPVLIIRTVVGVRPVSAAPDVASLELAARRSRFSPLVSDLQH</sequence>
<dbReference type="GO" id="GO:0005886">
    <property type="term" value="C:plasma membrane"/>
    <property type="evidence" value="ECO:0007669"/>
    <property type="project" value="UniProtKB-SubCell"/>
</dbReference>
<dbReference type="InterPro" id="IPR032816">
    <property type="entry name" value="VTT_dom"/>
</dbReference>
<keyword evidence="3 7" id="KW-1003">Cell membrane</keyword>
<reference evidence="9" key="1">
    <citation type="submission" date="2019-09" db="EMBL/GenBank/DDBJ databases">
        <authorList>
            <person name="Li J."/>
        </authorList>
    </citation>
    <scope>NUCLEOTIDE SEQUENCE [LARGE SCALE GENOMIC DNA]</scope>
    <source>
        <strain evidence="9">JCM 14732</strain>
    </source>
</reference>
<evidence type="ECO:0000256" key="6">
    <source>
        <dbReference type="ARBA" id="ARBA00023136"/>
    </source>
</evidence>
<dbReference type="Proteomes" id="UP000380867">
    <property type="component" value="Unassembled WGS sequence"/>
</dbReference>
<dbReference type="Pfam" id="PF09335">
    <property type="entry name" value="VTT_dom"/>
    <property type="match status" value="1"/>
</dbReference>
<evidence type="ECO:0000259" key="8">
    <source>
        <dbReference type="Pfam" id="PF09335"/>
    </source>
</evidence>
<evidence type="ECO:0000256" key="5">
    <source>
        <dbReference type="ARBA" id="ARBA00022989"/>
    </source>
</evidence>
<evidence type="ECO:0000256" key="2">
    <source>
        <dbReference type="ARBA" id="ARBA00010792"/>
    </source>
</evidence>
<keyword evidence="6 7" id="KW-0472">Membrane</keyword>
<comment type="caution">
    <text evidence="9">The sequence shown here is derived from an EMBL/GenBank/DDBJ whole genome shotgun (WGS) entry which is preliminary data.</text>
</comment>
<evidence type="ECO:0000313" key="9">
    <source>
        <dbReference type="EMBL" id="KAA1394410.1"/>
    </source>
</evidence>
<name>A0A5M4F9H1_9ACTN</name>
<dbReference type="OrthoDB" id="9813426at2"/>
<dbReference type="RefSeq" id="WP_149691016.1">
    <property type="nucleotide sequence ID" value="NZ_SDPQ02000004.1"/>
</dbReference>
<feature type="transmembrane region" description="Helical" evidence="7">
    <location>
        <begin position="169"/>
        <end position="189"/>
    </location>
</feature>
<evidence type="ECO:0000256" key="7">
    <source>
        <dbReference type="RuleBase" id="RU367016"/>
    </source>
</evidence>
<feature type="domain" description="VTT" evidence="8">
    <location>
        <begin position="34"/>
        <end position="151"/>
    </location>
</feature>
<keyword evidence="10" id="KW-1185">Reference proteome</keyword>
<protein>
    <submittedName>
        <fullName evidence="9">DedA family protein</fullName>
    </submittedName>
</protein>
<accession>A0A5M4F9H1</accession>
<evidence type="ECO:0000256" key="3">
    <source>
        <dbReference type="ARBA" id="ARBA00022475"/>
    </source>
</evidence>
<dbReference type="AlphaFoldDB" id="A0A5M4F9H1"/>
<dbReference type="InterPro" id="IPR032818">
    <property type="entry name" value="DedA-like"/>
</dbReference>
<evidence type="ECO:0000256" key="1">
    <source>
        <dbReference type="ARBA" id="ARBA00004651"/>
    </source>
</evidence>
<proteinExistence type="inferred from homology"/>